<dbReference type="PANTHER" id="PTHR30149:SF0">
    <property type="entry name" value="HYDROGENASE MATURATION FACTOR HYPD"/>
    <property type="match status" value="1"/>
</dbReference>
<dbReference type="AlphaFoldDB" id="X1MVK8"/>
<dbReference type="GO" id="GO:0070025">
    <property type="term" value="F:carbon monoxide binding"/>
    <property type="evidence" value="ECO:0007669"/>
    <property type="project" value="TreeGrafter"/>
</dbReference>
<dbReference type="GO" id="GO:0051539">
    <property type="term" value="F:4 iron, 4 sulfur cluster binding"/>
    <property type="evidence" value="ECO:0007669"/>
    <property type="project" value="TreeGrafter"/>
</dbReference>
<dbReference type="GO" id="GO:0005506">
    <property type="term" value="F:iron ion binding"/>
    <property type="evidence" value="ECO:0007669"/>
    <property type="project" value="TreeGrafter"/>
</dbReference>
<proteinExistence type="predicted"/>
<protein>
    <submittedName>
        <fullName evidence="1">Uncharacterized protein</fullName>
    </submittedName>
</protein>
<feature type="non-terminal residue" evidence="1">
    <location>
        <position position="82"/>
    </location>
</feature>
<name>X1MVK8_9ZZZZ</name>
<dbReference type="PANTHER" id="PTHR30149">
    <property type="entry name" value="HYDROGENASE PROTEIN ASSEMBLY PROTEIN HYPD"/>
    <property type="match status" value="1"/>
</dbReference>
<dbReference type="Pfam" id="PF01924">
    <property type="entry name" value="HypD"/>
    <property type="match status" value="1"/>
</dbReference>
<organism evidence="1">
    <name type="scientific">marine sediment metagenome</name>
    <dbReference type="NCBI Taxonomy" id="412755"/>
    <lineage>
        <taxon>unclassified sequences</taxon>
        <taxon>metagenomes</taxon>
        <taxon>ecological metagenomes</taxon>
    </lineage>
</organism>
<sequence length="82" mass="8787">MEVCGTHTVAIFRNGIRSILPGRLKLLSGPGCPVCVTDQGYIDIVLQLSDRNDCLIATYGDMIRVPGKGGSLETKQPSANVR</sequence>
<evidence type="ECO:0000313" key="1">
    <source>
        <dbReference type="EMBL" id="GAI10404.1"/>
    </source>
</evidence>
<reference evidence="1" key="1">
    <citation type="journal article" date="2014" name="Front. Microbiol.">
        <title>High frequency of phylogenetically diverse reductive dehalogenase-homologous genes in deep subseafloor sedimentary metagenomes.</title>
        <authorList>
            <person name="Kawai M."/>
            <person name="Futagami T."/>
            <person name="Toyoda A."/>
            <person name="Takaki Y."/>
            <person name="Nishi S."/>
            <person name="Hori S."/>
            <person name="Arai W."/>
            <person name="Tsubouchi T."/>
            <person name="Morono Y."/>
            <person name="Uchiyama I."/>
            <person name="Ito T."/>
            <person name="Fujiyama A."/>
            <person name="Inagaki F."/>
            <person name="Takami H."/>
        </authorList>
    </citation>
    <scope>NUCLEOTIDE SEQUENCE</scope>
    <source>
        <strain evidence="1">Expedition CK06-06</strain>
    </source>
</reference>
<dbReference type="GO" id="GO:0051604">
    <property type="term" value="P:protein maturation"/>
    <property type="evidence" value="ECO:0007669"/>
    <property type="project" value="TreeGrafter"/>
</dbReference>
<accession>X1MVK8</accession>
<dbReference type="Gene3D" id="3.40.50.11750">
    <property type="entry name" value="HypD, alpha/beta domain 1"/>
    <property type="match status" value="1"/>
</dbReference>
<dbReference type="EMBL" id="BARV01012996">
    <property type="protein sequence ID" value="GAI10404.1"/>
    <property type="molecule type" value="Genomic_DNA"/>
</dbReference>
<comment type="caution">
    <text evidence="1">The sequence shown here is derived from an EMBL/GenBank/DDBJ whole genome shotgun (WGS) entry which is preliminary data.</text>
</comment>
<dbReference type="InterPro" id="IPR002780">
    <property type="entry name" value="Hyd_form_HypD"/>
</dbReference>
<dbReference type="InterPro" id="IPR042243">
    <property type="entry name" value="HypD_1"/>
</dbReference>
<gene>
    <name evidence="1" type="ORF">S06H3_23761</name>
</gene>